<proteinExistence type="predicted"/>
<evidence type="ECO:0000256" key="1">
    <source>
        <dbReference type="SAM" id="MobiDB-lite"/>
    </source>
</evidence>
<dbReference type="Pfam" id="PF21886">
    <property type="entry name" value="BRF2-like_C_cyclin_rpt"/>
    <property type="match status" value="1"/>
</dbReference>
<dbReference type="InterPro" id="IPR054078">
    <property type="entry name" value="BRF2-like_C"/>
</dbReference>
<keyword evidence="4" id="KW-1185">Reference proteome</keyword>
<name>A0A9D4F4D7_DREPO</name>
<dbReference type="Proteomes" id="UP000828390">
    <property type="component" value="Unassembled WGS sequence"/>
</dbReference>
<evidence type="ECO:0000313" key="3">
    <source>
        <dbReference type="EMBL" id="KAH3789570.1"/>
    </source>
</evidence>
<dbReference type="OrthoDB" id="2121711at2759"/>
<dbReference type="AlphaFoldDB" id="A0A9D4F4D7"/>
<feature type="compositionally biased region" description="Acidic residues" evidence="1">
    <location>
        <begin position="405"/>
        <end position="417"/>
    </location>
</feature>
<sequence>MKICKTCGEGSIIEETEDGKTFSVCTDCGTLDNETPELTSEQQFRGTTITDGNFSGLKNGCKRFNRKQKGFEKWHTDGKLLIAKVGAQMKLNENMIEGAQGHFELVFNDLFRTSTNYKQAMCIACLFVETRNSGRAIRLIDLCNCLNEANLLSKCSKAVYYLRSIRNVQIKEPSVDDKVEHFLQGVGMDQGIIELTKQVMDVVVDGFLSEGRSIHLTVICAGYFAWHARTTGSLLSKTFKKYCDKFGFTNSTYLNERKQEVKHFLVSLAKELPWMSNKDKIRASDHINDIIKNKSYLLVKAKLTKTEVIKRKLETDVNNTNIIDPTVGSQSAIDVGSDTNKSSVVQRAAKKRKYMESQIEQPSMVFRNCPRTAQSRHSRRSHDGHPDKDSGDQLTSCVPENGCNDSEEIDLGSDDDTDIYILNPDEVLQRKEALNKFEFK</sequence>
<feature type="compositionally biased region" description="Basic and acidic residues" evidence="1">
    <location>
        <begin position="381"/>
        <end position="391"/>
    </location>
</feature>
<evidence type="ECO:0000259" key="2">
    <source>
        <dbReference type="Pfam" id="PF21886"/>
    </source>
</evidence>
<comment type="caution">
    <text evidence="3">The sequence shown here is derived from an EMBL/GenBank/DDBJ whole genome shotgun (WGS) entry which is preliminary data.</text>
</comment>
<organism evidence="3 4">
    <name type="scientific">Dreissena polymorpha</name>
    <name type="common">Zebra mussel</name>
    <name type="synonym">Mytilus polymorpha</name>
    <dbReference type="NCBI Taxonomy" id="45954"/>
    <lineage>
        <taxon>Eukaryota</taxon>
        <taxon>Metazoa</taxon>
        <taxon>Spiralia</taxon>
        <taxon>Lophotrochozoa</taxon>
        <taxon>Mollusca</taxon>
        <taxon>Bivalvia</taxon>
        <taxon>Autobranchia</taxon>
        <taxon>Heteroconchia</taxon>
        <taxon>Euheterodonta</taxon>
        <taxon>Imparidentia</taxon>
        <taxon>Neoheterodontei</taxon>
        <taxon>Myida</taxon>
        <taxon>Dreissenoidea</taxon>
        <taxon>Dreissenidae</taxon>
        <taxon>Dreissena</taxon>
    </lineage>
</organism>
<accession>A0A9D4F4D7</accession>
<dbReference type="EMBL" id="JAIWYP010000008">
    <property type="protein sequence ID" value="KAH3789570.1"/>
    <property type="molecule type" value="Genomic_DNA"/>
</dbReference>
<feature type="domain" description="BRF2-like C-terminal" evidence="2">
    <location>
        <begin position="190"/>
        <end position="293"/>
    </location>
</feature>
<feature type="region of interest" description="Disordered" evidence="1">
    <location>
        <begin position="371"/>
        <end position="417"/>
    </location>
</feature>
<reference evidence="3" key="1">
    <citation type="journal article" date="2019" name="bioRxiv">
        <title>The Genome of the Zebra Mussel, Dreissena polymorpha: A Resource for Invasive Species Research.</title>
        <authorList>
            <person name="McCartney M.A."/>
            <person name="Auch B."/>
            <person name="Kono T."/>
            <person name="Mallez S."/>
            <person name="Zhang Y."/>
            <person name="Obille A."/>
            <person name="Becker A."/>
            <person name="Abrahante J.E."/>
            <person name="Garbe J."/>
            <person name="Badalamenti J.P."/>
            <person name="Herman A."/>
            <person name="Mangelson H."/>
            <person name="Liachko I."/>
            <person name="Sullivan S."/>
            <person name="Sone E.D."/>
            <person name="Koren S."/>
            <person name="Silverstein K.A.T."/>
            <person name="Beckman K.B."/>
            <person name="Gohl D.M."/>
        </authorList>
    </citation>
    <scope>NUCLEOTIDE SEQUENCE</scope>
    <source>
        <strain evidence="3">Duluth1</strain>
        <tissue evidence="3">Whole animal</tissue>
    </source>
</reference>
<reference evidence="3" key="2">
    <citation type="submission" date="2020-11" db="EMBL/GenBank/DDBJ databases">
        <authorList>
            <person name="McCartney M.A."/>
            <person name="Auch B."/>
            <person name="Kono T."/>
            <person name="Mallez S."/>
            <person name="Becker A."/>
            <person name="Gohl D.M."/>
            <person name="Silverstein K.A.T."/>
            <person name="Koren S."/>
            <person name="Bechman K.B."/>
            <person name="Herman A."/>
            <person name="Abrahante J.E."/>
            <person name="Garbe J."/>
        </authorList>
    </citation>
    <scope>NUCLEOTIDE SEQUENCE</scope>
    <source>
        <strain evidence="3">Duluth1</strain>
        <tissue evidence="3">Whole animal</tissue>
    </source>
</reference>
<dbReference type="Gene3D" id="1.10.472.170">
    <property type="match status" value="1"/>
</dbReference>
<evidence type="ECO:0000313" key="4">
    <source>
        <dbReference type="Proteomes" id="UP000828390"/>
    </source>
</evidence>
<gene>
    <name evidence="3" type="ORF">DPMN_167752</name>
</gene>
<protein>
    <recommendedName>
        <fullName evidence="2">BRF2-like C-terminal domain-containing protein</fullName>
    </recommendedName>
</protein>